<dbReference type="HOGENOM" id="CLU_021594_4_1_6"/>
<dbReference type="PANTHER" id="PTHR11444">
    <property type="entry name" value="ASPARTATEAMMONIA/ARGININOSUCCINATE/ADENYLOSUCCINATE LYASE"/>
    <property type="match status" value="1"/>
</dbReference>
<dbReference type="FunFam" id="1.20.200.10:FF:000001">
    <property type="entry name" value="Fumarate hydratase, mitochondrial"/>
    <property type="match status" value="1"/>
</dbReference>
<sequence length="444" mass="48361">MSAEELWGHQTQVAMKHFAIGGETFPREFIRALGLVKHCAALANVDCLQLEKQIGLAIAEASLAVINGEHDQQFPITIWQSGSGTQTHMNANEVIANLATQRLNSTIQVHPNDHCNMGQSTNDSFSTAMHIATLEQIQYQLLPALIQMQQVMAEHSKQWQSIIKIGRTHLQDATPLTLGQQFSAYATQLQNNIDRLKQATAELYAIPQGGTAVGTGLNSSAKFAENFARQLSEYTDLPFTASDNRLSLQAAHDGLVNVSGVLNTLAVSLNKIAADTRLLGSGPRCGIGELHLPENEPGSSIMPGKVNPTQCESMLMVCAQVMGNHLTITFAGAQGQLELNTYKPLMIYSLLQSIRLLKDVINSFTEYCLRGLEPDRPQIEAFLNNSLMLVTVLSPVIGYDNASLIAQQAHSHGTTLREEAVRSGLITAVAFDELIQPENMLGPR</sequence>
<protein>
    <recommendedName>
        <fullName evidence="3">Fumarate hydratase class II</fullName>
        <shortName evidence="3">Fumarase C</shortName>
        <ecNumber evidence="3">4.2.1.2</ecNumber>
    </recommendedName>
    <alternativeName>
        <fullName evidence="3">Aerobic fumarase</fullName>
    </alternativeName>
    <alternativeName>
        <fullName evidence="3">Iron-independent fumarase</fullName>
    </alternativeName>
</protein>
<feature type="active site" description="Proton donor/acceptor" evidence="3">
    <location>
        <position position="169"/>
    </location>
</feature>
<comment type="catalytic activity">
    <reaction evidence="3">
        <text>(S)-malate = fumarate + H2O</text>
        <dbReference type="Rhea" id="RHEA:12460"/>
        <dbReference type="ChEBI" id="CHEBI:15377"/>
        <dbReference type="ChEBI" id="CHEBI:15589"/>
        <dbReference type="ChEBI" id="CHEBI:29806"/>
        <dbReference type="EC" id="4.2.1.2"/>
    </reaction>
</comment>
<dbReference type="Gene3D" id="1.10.275.10">
    <property type="entry name" value="Fumarase/aspartase (N-terminal domain)"/>
    <property type="match status" value="1"/>
</dbReference>
<dbReference type="InterPro" id="IPR005677">
    <property type="entry name" value="Fum_hydII"/>
</dbReference>
<dbReference type="EMBL" id="CP003390">
    <property type="protein sequence ID" value="AFI84577.1"/>
    <property type="molecule type" value="Genomic_DNA"/>
</dbReference>
<dbReference type="KEGG" id="mej:Q7A_1755"/>
<dbReference type="Proteomes" id="UP000009144">
    <property type="component" value="Chromosome"/>
</dbReference>
<keyword evidence="2 3" id="KW-0456">Lyase</keyword>
<name>I1XJK8_METNJ</name>
<dbReference type="InterPro" id="IPR008948">
    <property type="entry name" value="L-Aspartase-like"/>
</dbReference>
<dbReference type="OrthoDB" id="9802809at2"/>
<comment type="pathway">
    <text evidence="3">Carbohydrate metabolism; tricarboxylic acid cycle; (S)-malate from fumarate: step 1/1.</text>
</comment>
<dbReference type="InterPro" id="IPR024083">
    <property type="entry name" value="Fumarase/histidase_N"/>
</dbReference>
<dbReference type="GO" id="GO:0004333">
    <property type="term" value="F:fumarate hydratase activity"/>
    <property type="evidence" value="ECO:0007669"/>
    <property type="project" value="UniProtKB-UniRule"/>
</dbReference>
<gene>
    <name evidence="3" type="primary">fumC</name>
    <name evidence="6" type="ordered locus">Q7A_1755</name>
</gene>
<dbReference type="PROSITE" id="PS00163">
    <property type="entry name" value="FUMARATE_LYASES"/>
    <property type="match status" value="1"/>
</dbReference>
<accession>I1XJK8</accession>
<dbReference type="PRINTS" id="PR00145">
    <property type="entry name" value="ARGSUCLYASE"/>
</dbReference>
<feature type="binding site" evidence="3">
    <location>
        <position position="300"/>
    </location>
    <ligand>
        <name>substrate</name>
    </ligand>
</feature>
<dbReference type="InterPro" id="IPR020557">
    <property type="entry name" value="Fumarate_lyase_CS"/>
</dbReference>
<comment type="function">
    <text evidence="3">Involved in the TCA cycle. Catalyzes the stereospecific interconversion of fumarate to L-malate.</text>
</comment>
<dbReference type="PATRIC" id="fig|754476.3.peg.1734"/>
<evidence type="ECO:0000259" key="5">
    <source>
        <dbReference type="Pfam" id="PF10415"/>
    </source>
</evidence>
<feature type="binding site" description="in site B" evidence="3">
    <location>
        <begin position="110"/>
        <end position="113"/>
    </location>
    <ligand>
        <name>substrate</name>
    </ligand>
</feature>
<dbReference type="UniPathway" id="UPA00223">
    <property type="reaction ID" value="UER01007"/>
</dbReference>
<keyword evidence="7" id="KW-1185">Reference proteome</keyword>
<dbReference type="RefSeq" id="WP_014706948.1">
    <property type="nucleotide sequence ID" value="NC_017857.3"/>
</dbReference>
<comment type="miscellaneous">
    <text evidence="3">There are 2 substrate-binding sites: the catalytic A site, and the non-catalytic B site that may play a role in the transfer of substrate or product between the active site and the solvent. Alternatively, the B site may bind allosteric effectors.</text>
</comment>
<feature type="binding site" evidence="3">
    <location>
        <position position="168"/>
    </location>
    <ligand>
        <name>substrate</name>
    </ligand>
</feature>
<evidence type="ECO:0000259" key="4">
    <source>
        <dbReference type="Pfam" id="PF00206"/>
    </source>
</evidence>
<comment type="subcellular location">
    <subcellularLocation>
        <location evidence="3">Cytoplasm</location>
    </subcellularLocation>
</comment>
<dbReference type="Gene3D" id="1.10.40.30">
    <property type="entry name" value="Fumarase/aspartase (C-terminal domain)"/>
    <property type="match status" value="1"/>
</dbReference>
<organism evidence="6 7">
    <name type="scientific">Methylophaga nitratireducenticrescens</name>
    <dbReference type="NCBI Taxonomy" id="754476"/>
    <lineage>
        <taxon>Bacteria</taxon>
        <taxon>Pseudomonadati</taxon>
        <taxon>Pseudomonadota</taxon>
        <taxon>Gammaproteobacteria</taxon>
        <taxon>Thiotrichales</taxon>
        <taxon>Piscirickettsiaceae</taxon>
        <taxon>Methylophaga</taxon>
    </lineage>
</organism>
<feature type="active site" evidence="3">
    <location>
        <position position="299"/>
    </location>
</feature>
<reference evidence="6 7" key="1">
    <citation type="journal article" date="2012" name="J. Bacteriol.">
        <title>Complete genome sequences of Methylophaga sp. strain JAM1 and Methylophaga sp. strain JAM7.</title>
        <authorList>
            <person name="Villeneuve C."/>
            <person name="Martineau C."/>
            <person name="Mauffrey F."/>
            <person name="Villemur R."/>
        </authorList>
    </citation>
    <scope>NUCLEOTIDE SEQUENCE [LARGE SCALE GENOMIC DNA]</scope>
    <source>
        <strain evidence="6 7">JAM1</strain>
    </source>
</reference>
<dbReference type="Pfam" id="PF10415">
    <property type="entry name" value="FumaraseC_C"/>
    <property type="match status" value="1"/>
</dbReference>
<evidence type="ECO:0000256" key="1">
    <source>
        <dbReference type="ARBA" id="ARBA00009084"/>
    </source>
</evidence>
<dbReference type="Gene3D" id="1.20.200.10">
    <property type="entry name" value="Fumarase/aspartase (Central domain)"/>
    <property type="match status" value="1"/>
</dbReference>
<comment type="subunit">
    <text evidence="3">Homotetramer.</text>
</comment>
<dbReference type="GO" id="GO:0005737">
    <property type="term" value="C:cytoplasm"/>
    <property type="evidence" value="ECO:0007669"/>
    <property type="project" value="UniProtKB-SubCell"/>
</dbReference>
<keyword evidence="3" id="KW-0816">Tricarboxylic acid cycle</keyword>
<dbReference type="GO" id="GO:0006108">
    <property type="term" value="P:malate metabolic process"/>
    <property type="evidence" value="ECO:0007669"/>
    <property type="project" value="TreeGrafter"/>
</dbReference>
<dbReference type="FunFam" id="1.10.40.30:FF:000002">
    <property type="entry name" value="Fumarate hydratase class II"/>
    <property type="match status" value="1"/>
</dbReference>
<dbReference type="SUPFAM" id="SSF48557">
    <property type="entry name" value="L-aspartase-like"/>
    <property type="match status" value="1"/>
</dbReference>
<dbReference type="InterPro" id="IPR018951">
    <property type="entry name" value="Fumarase_C_C"/>
</dbReference>
<comment type="similarity">
    <text evidence="1 3">Belongs to the class-II fumarase/aspartase family. Fumarase subfamily.</text>
</comment>
<dbReference type="HAMAP" id="MF_00743">
    <property type="entry name" value="FumaraseC"/>
    <property type="match status" value="1"/>
</dbReference>
<dbReference type="GO" id="GO:0006099">
    <property type="term" value="P:tricarboxylic acid cycle"/>
    <property type="evidence" value="ECO:0007669"/>
    <property type="project" value="UniProtKB-UniRule"/>
</dbReference>
<feature type="binding site" evidence="3">
    <location>
        <begin position="83"/>
        <end position="85"/>
    </location>
    <ligand>
        <name>substrate</name>
    </ligand>
</feature>
<dbReference type="PRINTS" id="PR00149">
    <property type="entry name" value="FUMRATELYASE"/>
</dbReference>
<proteinExistence type="inferred from homology"/>
<dbReference type="AlphaFoldDB" id="I1XJK8"/>
<evidence type="ECO:0000313" key="7">
    <source>
        <dbReference type="Proteomes" id="UP000009144"/>
    </source>
</evidence>
<dbReference type="Pfam" id="PF00206">
    <property type="entry name" value="Lyase_1"/>
    <property type="match status" value="1"/>
</dbReference>
<evidence type="ECO:0000256" key="2">
    <source>
        <dbReference type="ARBA" id="ARBA00023239"/>
    </source>
</evidence>
<feature type="binding site" evidence="3">
    <location>
        <begin position="305"/>
        <end position="307"/>
    </location>
    <ligand>
        <name>substrate</name>
    </ligand>
</feature>
<evidence type="ECO:0000256" key="3">
    <source>
        <dbReference type="HAMAP-Rule" id="MF_00743"/>
    </source>
</evidence>
<feature type="domain" description="Fumarase C C-terminal" evidence="5">
    <location>
        <begin position="389"/>
        <end position="441"/>
    </location>
</feature>
<feature type="site" description="Important for catalytic activity" evidence="3">
    <location>
        <position position="312"/>
    </location>
</feature>
<keyword evidence="3" id="KW-0963">Cytoplasm</keyword>
<feature type="binding site" evidence="3">
    <location>
        <begin position="120"/>
        <end position="122"/>
    </location>
    <ligand>
        <name>substrate</name>
    </ligand>
</feature>
<dbReference type="InterPro" id="IPR022761">
    <property type="entry name" value="Fumarate_lyase_N"/>
</dbReference>
<dbReference type="GO" id="GO:0006106">
    <property type="term" value="P:fumarate metabolic process"/>
    <property type="evidence" value="ECO:0007669"/>
    <property type="project" value="InterPro"/>
</dbReference>
<feature type="domain" description="Fumarate lyase N-terminal" evidence="4">
    <location>
        <begin position="3"/>
        <end position="323"/>
    </location>
</feature>
<dbReference type="PANTHER" id="PTHR11444:SF1">
    <property type="entry name" value="FUMARATE HYDRATASE, MITOCHONDRIAL"/>
    <property type="match status" value="1"/>
</dbReference>
<evidence type="ECO:0000313" key="6">
    <source>
        <dbReference type="EMBL" id="AFI84577.1"/>
    </source>
</evidence>
<dbReference type="eggNOG" id="COG0114">
    <property type="taxonomic scope" value="Bacteria"/>
</dbReference>
<dbReference type="CDD" id="cd01362">
    <property type="entry name" value="Fumarase_classII"/>
    <property type="match status" value="1"/>
</dbReference>
<dbReference type="STRING" id="754476.Q7A_1755"/>
<dbReference type="InterPro" id="IPR000362">
    <property type="entry name" value="Fumarate_lyase_fam"/>
</dbReference>
<reference evidence="6 7" key="2">
    <citation type="journal article" date="2013" name="Int. J. Syst. Evol. Microbiol.">
        <title>Methylophaga nitratireducenticrescens sp. nov. and Methylophaga frappieri sp. nov., isolated from the biofilm of the methanol-fed denitrification system treating the seawater at the Montreal Biodome.</title>
        <authorList>
            <person name="Villeneuve C."/>
            <person name="Martineau C."/>
            <person name="Mauffrey F."/>
            <person name="Villemur R."/>
        </authorList>
    </citation>
    <scope>NUCLEOTIDE SEQUENCE [LARGE SCALE GENOMIC DNA]</scope>
    <source>
        <strain evidence="6 7">JAM1</strain>
    </source>
</reference>
<dbReference type="EC" id="4.2.1.2" evidence="3"/>